<evidence type="ECO:0000313" key="4">
    <source>
        <dbReference type="EMBL" id="XDP44985.1"/>
    </source>
</evidence>
<feature type="compositionally biased region" description="Basic and acidic residues" evidence="2">
    <location>
        <begin position="410"/>
        <end position="434"/>
    </location>
</feature>
<name>A0AB39L2F4_9MICC</name>
<dbReference type="Gene3D" id="1.10.30.50">
    <property type="match status" value="1"/>
</dbReference>
<evidence type="ECO:0000256" key="1">
    <source>
        <dbReference type="ARBA" id="ARBA00023450"/>
    </source>
</evidence>
<dbReference type="RefSeq" id="WP_369045585.1">
    <property type="nucleotide sequence ID" value="NZ_CP163302.1"/>
</dbReference>
<feature type="compositionally biased region" description="Basic and acidic residues" evidence="2">
    <location>
        <begin position="447"/>
        <end position="461"/>
    </location>
</feature>
<accession>A0AB39L2F4</accession>
<feature type="region of interest" description="Disordered" evidence="2">
    <location>
        <begin position="402"/>
        <end position="464"/>
    </location>
</feature>
<sequence length="633" mass="66759">MDRFTGSAHDGGWSPRNVGAPALGPVPADSWASAYPWPAYLDDPAADPGRADFDEWAAEAQTSEARSPAVRTAAGLEECDSEGFDVADLEEAGALYTVVDANGRDVTGFGPESLDPATVDPALAEELPPAALRAELRVRRVEMLVGGLSRHQATEAQIHADRARDVRRIAILLGAESEDPHERVQAPSLAAAEVAAELSLPPRAARALVAECLALTETYAAPLLVAMDDGELDRPRAQTILRAAVAVPVSATLEFMTRAVALAVAGGEDGPLPSLPALQCAVRRLAQKYSSETFEERARIARDHRRVDIEPADDGMCHLSAWLPLEDGAAIDTRLQAIARNQPADDPRTVTQARLDAFTALLLALTGPDAGGGAPSPRGGVRTELVVTVPLATVVPVVRRRQPPEAGVEEGPREAGVEGASREADPDGASREAGAEVAPLAAGVEGASREADPDGASREAGAEVAPLAAGVEGASRAARAEEAWEVAFGREPGEILGYGLISAAAARRLAAQASRWLRMPTDPDTGEPLALGRSRYTPPPVLRRQIVLRDANCRFPACDRPSAHTEVDHTLEWARGGSTELTNLALLCPEHHRLKTIGVWNAEQGSHGATITWTSPLGRTHVTTPGEPKPPPF</sequence>
<dbReference type="InterPro" id="IPR002711">
    <property type="entry name" value="HNH"/>
</dbReference>
<protein>
    <submittedName>
        <fullName evidence="4">DUF222 domain-containing protein</fullName>
    </submittedName>
</protein>
<dbReference type="GO" id="GO:0004519">
    <property type="term" value="F:endonuclease activity"/>
    <property type="evidence" value="ECO:0007669"/>
    <property type="project" value="InterPro"/>
</dbReference>
<feature type="region of interest" description="Disordered" evidence="2">
    <location>
        <begin position="1"/>
        <end position="27"/>
    </location>
</feature>
<dbReference type="Pfam" id="PF01844">
    <property type="entry name" value="HNH"/>
    <property type="match status" value="1"/>
</dbReference>
<evidence type="ECO:0000256" key="2">
    <source>
        <dbReference type="SAM" id="MobiDB-lite"/>
    </source>
</evidence>
<reference evidence="4" key="1">
    <citation type="submission" date="2024-07" db="EMBL/GenBank/DDBJ databases">
        <authorList>
            <person name="fu j."/>
        </authorList>
    </citation>
    <scope>NUCLEOTIDE SEQUENCE</scope>
    <source>
        <strain evidence="4">P10A9</strain>
    </source>
</reference>
<gene>
    <name evidence="4" type="ORF">AB5L97_17215</name>
</gene>
<proteinExistence type="inferred from homology"/>
<dbReference type="SMART" id="SM00507">
    <property type="entry name" value="HNHc"/>
    <property type="match status" value="1"/>
</dbReference>
<dbReference type="InterPro" id="IPR003615">
    <property type="entry name" value="HNH_nuc"/>
</dbReference>
<dbReference type="CDD" id="cd00085">
    <property type="entry name" value="HNHc"/>
    <property type="match status" value="1"/>
</dbReference>
<dbReference type="GO" id="GO:0003676">
    <property type="term" value="F:nucleic acid binding"/>
    <property type="evidence" value="ECO:0007669"/>
    <property type="project" value="InterPro"/>
</dbReference>
<evidence type="ECO:0000259" key="3">
    <source>
        <dbReference type="SMART" id="SM00507"/>
    </source>
</evidence>
<dbReference type="EMBL" id="CP163302">
    <property type="protein sequence ID" value="XDP44985.1"/>
    <property type="molecule type" value="Genomic_DNA"/>
</dbReference>
<dbReference type="GO" id="GO:0008270">
    <property type="term" value="F:zinc ion binding"/>
    <property type="evidence" value="ECO:0007669"/>
    <property type="project" value="InterPro"/>
</dbReference>
<dbReference type="AlphaFoldDB" id="A0AB39L2F4"/>
<dbReference type="InterPro" id="IPR003870">
    <property type="entry name" value="DUF222"/>
</dbReference>
<dbReference type="Pfam" id="PF02720">
    <property type="entry name" value="DUF222"/>
    <property type="match status" value="2"/>
</dbReference>
<comment type="similarity">
    <text evidence="1">Belongs to the Rv1128c/1148c/1588c/1702c/1945/3466 family.</text>
</comment>
<organism evidence="4">
    <name type="scientific">Sinomonas puerhi</name>
    <dbReference type="NCBI Taxonomy" id="3238584"/>
    <lineage>
        <taxon>Bacteria</taxon>
        <taxon>Bacillati</taxon>
        <taxon>Actinomycetota</taxon>
        <taxon>Actinomycetes</taxon>
        <taxon>Micrococcales</taxon>
        <taxon>Micrococcaceae</taxon>
        <taxon>Sinomonas</taxon>
    </lineage>
</organism>
<dbReference type="KEGG" id="spue:AB5L97_17215"/>
<feature type="domain" description="HNH nuclease" evidence="3">
    <location>
        <begin position="541"/>
        <end position="593"/>
    </location>
</feature>